<sequence>MARFCLSANREVGYNLSSPTLNGVDNIWRRFGHDFETEDGTWADFPVITVKSGAWLSLWSCRGLVLSDPGSCLPQYSPALPCLAQQRKEPADWQNRSRKKKPA</sequence>
<evidence type="ECO:0000313" key="1">
    <source>
        <dbReference type="EMBL" id="OAQ72971.1"/>
    </source>
</evidence>
<reference evidence="1 2" key="1">
    <citation type="journal article" date="2016" name="PLoS Pathog.">
        <title>Biosynthesis of antibiotic leucinostatins in bio-control fungus Purpureocillium lilacinum and their inhibition on phytophthora revealed by genome mining.</title>
        <authorList>
            <person name="Wang G."/>
            <person name="Liu Z."/>
            <person name="Lin R."/>
            <person name="Li E."/>
            <person name="Mao Z."/>
            <person name="Ling J."/>
            <person name="Yang Y."/>
            <person name="Yin W.B."/>
            <person name="Xie B."/>
        </authorList>
    </citation>
    <scope>NUCLEOTIDE SEQUENCE [LARGE SCALE GENOMIC DNA]</scope>
    <source>
        <strain evidence="1">170</strain>
    </source>
</reference>
<dbReference type="Proteomes" id="UP000078397">
    <property type="component" value="Unassembled WGS sequence"/>
</dbReference>
<name>A0A179G6D3_METCM</name>
<dbReference type="RefSeq" id="XP_018149054.1">
    <property type="nucleotide sequence ID" value="XM_018280749.1"/>
</dbReference>
<dbReference type="AlphaFoldDB" id="A0A179G6D3"/>
<comment type="caution">
    <text evidence="1">The sequence shown here is derived from an EMBL/GenBank/DDBJ whole genome shotgun (WGS) entry which is preliminary data.</text>
</comment>
<gene>
    <name evidence="1" type="ORF">VFPPC_00800</name>
</gene>
<dbReference type="KEGG" id="pchm:VFPPC_00800"/>
<protein>
    <submittedName>
        <fullName evidence="1">Uncharacterized protein</fullName>
    </submittedName>
</protein>
<organism evidence="1 2">
    <name type="scientific">Pochonia chlamydosporia 170</name>
    <dbReference type="NCBI Taxonomy" id="1380566"/>
    <lineage>
        <taxon>Eukaryota</taxon>
        <taxon>Fungi</taxon>
        <taxon>Dikarya</taxon>
        <taxon>Ascomycota</taxon>
        <taxon>Pezizomycotina</taxon>
        <taxon>Sordariomycetes</taxon>
        <taxon>Hypocreomycetidae</taxon>
        <taxon>Hypocreales</taxon>
        <taxon>Clavicipitaceae</taxon>
        <taxon>Pochonia</taxon>
    </lineage>
</organism>
<dbReference type="EMBL" id="LSBJ02000001">
    <property type="protein sequence ID" value="OAQ72971.1"/>
    <property type="molecule type" value="Genomic_DNA"/>
</dbReference>
<dbReference type="GeneID" id="28844743"/>
<proteinExistence type="predicted"/>
<accession>A0A179G6D3</accession>
<evidence type="ECO:0000313" key="2">
    <source>
        <dbReference type="Proteomes" id="UP000078397"/>
    </source>
</evidence>
<keyword evidence="2" id="KW-1185">Reference proteome</keyword>